<sequence>MKTLKVILLGCALAAPALLAAGSANAQVAGVAVANPEAVILGAKALGTAFQTIGTTYKPQLDQARTRQTQLEAQIKTLSAPLDTNKDGQISQAELQAGQAAKSPALTQIENAQKAAQQEMSRLTQPATLAQMYAIDQITQKYPAALKTVVDAKKISLLLSADSVIFGTPAVDVTDDIRTAVDAAAPTVPVTPPANWQPSQQDAQLLQQYFQIANAQAQRAQQAAPTPGAKPTTPAPGR</sequence>
<evidence type="ECO:0000313" key="3">
    <source>
        <dbReference type="EMBL" id="MDO7842693.1"/>
    </source>
</evidence>
<dbReference type="InterPro" id="IPR024930">
    <property type="entry name" value="Skp_dom_sf"/>
</dbReference>
<dbReference type="SMART" id="SM00935">
    <property type="entry name" value="OmpH"/>
    <property type="match status" value="1"/>
</dbReference>
<dbReference type="Pfam" id="PF03938">
    <property type="entry name" value="OmpH"/>
    <property type="match status" value="1"/>
</dbReference>
<feature type="chain" id="PRO_5045644998" evidence="2">
    <location>
        <begin position="27"/>
        <end position="238"/>
    </location>
</feature>
<organism evidence="3 4">
    <name type="scientific">Sphingomonas immobilis</name>
    <dbReference type="NCBI Taxonomy" id="3063997"/>
    <lineage>
        <taxon>Bacteria</taxon>
        <taxon>Pseudomonadati</taxon>
        <taxon>Pseudomonadota</taxon>
        <taxon>Alphaproteobacteria</taxon>
        <taxon>Sphingomonadales</taxon>
        <taxon>Sphingomonadaceae</taxon>
        <taxon>Sphingomonas</taxon>
    </lineage>
</organism>
<dbReference type="Gene3D" id="3.30.910.20">
    <property type="entry name" value="Skp domain"/>
    <property type="match status" value="1"/>
</dbReference>
<gene>
    <name evidence="3" type="ORF">Q5H94_10170</name>
</gene>
<keyword evidence="2" id="KW-0732">Signal</keyword>
<feature type="compositionally biased region" description="Low complexity" evidence="1">
    <location>
        <begin position="216"/>
        <end position="232"/>
    </location>
</feature>
<evidence type="ECO:0000256" key="2">
    <source>
        <dbReference type="SAM" id="SignalP"/>
    </source>
</evidence>
<dbReference type="InterPro" id="IPR018247">
    <property type="entry name" value="EF_Hand_1_Ca_BS"/>
</dbReference>
<evidence type="ECO:0000256" key="1">
    <source>
        <dbReference type="SAM" id="MobiDB-lite"/>
    </source>
</evidence>
<feature type="region of interest" description="Disordered" evidence="1">
    <location>
        <begin position="216"/>
        <end position="238"/>
    </location>
</feature>
<protein>
    <submittedName>
        <fullName evidence="3">OmpH family outer membrane protein</fullName>
    </submittedName>
</protein>
<accession>A0ABT8ZYN5</accession>
<proteinExistence type="predicted"/>
<name>A0ABT8ZYN5_9SPHN</name>
<keyword evidence="4" id="KW-1185">Reference proteome</keyword>
<evidence type="ECO:0000313" key="4">
    <source>
        <dbReference type="Proteomes" id="UP001176468"/>
    </source>
</evidence>
<comment type="caution">
    <text evidence="3">The sequence shown here is derived from an EMBL/GenBank/DDBJ whole genome shotgun (WGS) entry which is preliminary data.</text>
</comment>
<dbReference type="InterPro" id="IPR005632">
    <property type="entry name" value="Chaperone_Skp"/>
</dbReference>
<feature type="signal peptide" evidence="2">
    <location>
        <begin position="1"/>
        <end position="26"/>
    </location>
</feature>
<dbReference type="Proteomes" id="UP001176468">
    <property type="component" value="Unassembled WGS sequence"/>
</dbReference>
<dbReference type="EMBL" id="JAUQSZ010000006">
    <property type="protein sequence ID" value="MDO7842693.1"/>
    <property type="molecule type" value="Genomic_DNA"/>
</dbReference>
<dbReference type="PROSITE" id="PS00018">
    <property type="entry name" value="EF_HAND_1"/>
    <property type="match status" value="1"/>
</dbReference>
<dbReference type="SUPFAM" id="SSF111384">
    <property type="entry name" value="OmpH-like"/>
    <property type="match status" value="1"/>
</dbReference>
<dbReference type="RefSeq" id="WP_304561149.1">
    <property type="nucleotide sequence ID" value="NZ_JAUQSZ010000006.1"/>
</dbReference>
<reference evidence="3" key="1">
    <citation type="submission" date="2023-07" db="EMBL/GenBank/DDBJ databases">
        <authorList>
            <person name="Kim M.K."/>
        </authorList>
    </citation>
    <scope>NUCLEOTIDE SEQUENCE</scope>
    <source>
        <strain evidence="3">CA1-15</strain>
    </source>
</reference>